<name>A0A955DZD4_UNCKA</name>
<reference evidence="1" key="1">
    <citation type="submission" date="2020-04" db="EMBL/GenBank/DDBJ databases">
        <authorList>
            <person name="Zhang T."/>
        </authorList>
    </citation>
    <scope>NUCLEOTIDE SEQUENCE</scope>
    <source>
        <strain evidence="1">HKST-UBA80</strain>
    </source>
</reference>
<comment type="caution">
    <text evidence="1">The sequence shown here is derived from an EMBL/GenBank/DDBJ whole genome shotgun (WGS) entry which is preliminary data.</text>
</comment>
<sequence>MIVLVHGNNSVNKADVVFKLSEKISTPRKYLSIDENSPTDVLTATATNNMFTGAPIVILDLGSNTKSDAKSFLDIFPRVPAKSLLILLAQKELPKSNQFLQHAQQQGYKIILSNTTPTANIFSFVSSLYSKNRKKTYREYETLIAEGADPFYILSMVMFGARKQAKAVNGDKIDEKTLSLYKYIFETDLKTKTGKIPVDVALPLIIEKVLTS</sequence>
<evidence type="ECO:0008006" key="3">
    <source>
        <dbReference type="Google" id="ProtNLM"/>
    </source>
</evidence>
<reference evidence="1" key="2">
    <citation type="journal article" date="2021" name="Microbiome">
        <title>Successional dynamics and alternative stable states in a saline activated sludge microbial community over 9 years.</title>
        <authorList>
            <person name="Wang Y."/>
            <person name="Ye J."/>
            <person name="Ju F."/>
            <person name="Liu L."/>
            <person name="Boyd J.A."/>
            <person name="Deng Y."/>
            <person name="Parks D.H."/>
            <person name="Jiang X."/>
            <person name="Yin X."/>
            <person name="Woodcroft B.J."/>
            <person name="Tyson G.W."/>
            <person name="Hugenholtz P."/>
            <person name="Polz M.F."/>
            <person name="Zhang T."/>
        </authorList>
    </citation>
    <scope>NUCLEOTIDE SEQUENCE</scope>
    <source>
        <strain evidence="1">HKST-UBA80</strain>
    </source>
</reference>
<evidence type="ECO:0000313" key="1">
    <source>
        <dbReference type="EMBL" id="MCA9301754.1"/>
    </source>
</evidence>
<protein>
    <recommendedName>
        <fullName evidence="3">DNA polymerase III delta N-terminal domain-containing protein</fullName>
    </recommendedName>
</protein>
<gene>
    <name evidence="1" type="ORF">KDA10_00075</name>
</gene>
<organism evidence="1 2">
    <name type="scientific">candidate division WWE3 bacterium</name>
    <dbReference type="NCBI Taxonomy" id="2053526"/>
    <lineage>
        <taxon>Bacteria</taxon>
        <taxon>Katanobacteria</taxon>
    </lineage>
</organism>
<dbReference type="AlphaFoldDB" id="A0A955DZD4"/>
<dbReference type="Proteomes" id="UP000714817">
    <property type="component" value="Unassembled WGS sequence"/>
</dbReference>
<evidence type="ECO:0000313" key="2">
    <source>
        <dbReference type="Proteomes" id="UP000714817"/>
    </source>
</evidence>
<dbReference type="EMBL" id="JAGQNY010000001">
    <property type="protein sequence ID" value="MCA9301754.1"/>
    <property type="molecule type" value="Genomic_DNA"/>
</dbReference>
<proteinExistence type="predicted"/>
<accession>A0A955DZD4</accession>